<dbReference type="InterPro" id="IPR002656">
    <property type="entry name" value="Acyl_transf_3_dom"/>
</dbReference>
<keyword evidence="1" id="KW-0472">Membrane</keyword>
<name>A0A246F5Y8_PSENT</name>
<reference evidence="3 4" key="1">
    <citation type="submission" date="2017-06" db="EMBL/GenBank/DDBJ databases">
        <title>Draft genome of Pseudomonas nitroreducens DF05.</title>
        <authorList>
            <person name="Iyer R."/>
        </authorList>
    </citation>
    <scope>NUCLEOTIDE SEQUENCE [LARGE SCALE GENOMIC DNA]</scope>
    <source>
        <strain evidence="3 4">DF05</strain>
    </source>
</reference>
<keyword evidence="3" id="KW-0012">Acyltransferase</keyword>
<dbReference type="InterPro" id="IPR050879">
    <property type="entry name" value="Acyltransferase_3"/>
</dbReference>
<dbReference type="Pfam" id="PF01757">
    <property type="entry name" value="Acyl_transf_3"/>
    <property type="match status" value="1"/>
</dbReference>
<dbReference type="GO" id="GO:0016020">
    <property type="term" value="C:membrane"/>
    <property type="evidence" value="ECO:0007669"/>
    <property type="project" value="TreeGrafter"/>
</dbReference>
<feature type="transmembrane region" description="Helical" evidence="1">
    <location>
        <begin position="164"/>
        <end position="190"/>
    </location>
</feature>
<comment type="caution">
    <text evidence="3">The sequence shown here is derived from an EMBL/GenBank/DDBJ whole genome shotgun (WGS) entry which is preliminary data.</text>
</comment>
<dbReference type="PANTHER" id="PTHR23028:SF53">
    <property type="entry name" value="ACYL_TRANSF_3 DOMAIN-CONTAINING PROTEIN"/>
    <property type="match status" value="1"/>
</dbReference>
<keyword evidence="1" id="KW-1133">Transmembrane helix</keyword>
<keyword evidence="1" id="KW-0812">Transmembrane</keyword>
<evidence type="ECO:0000256" key="1">
    <source>
        <dbReference type="SAM" id="Phobius"/>
    </source>
</evidence>
<feature type="domain" description="Acyltransferase 3" evidence="2">
    <location>
        <begin position="7"/>
        <end position="346"/>
    </location>
</feature>
<accession>A0A246F5Y8</accession>
<evidence type="ECO:0000313" key="4">
    <source>
        <dbReference type="Proteomes" id="UP000198145"/>
    </source>
</evidence>
<feature type="transmembrane region" description="Helical" evidence="1">
    <location>
        <begin position="331"/>
        <end position="351"/>
    </location>
</feature>
<evidence type="ECO:0000259" key="2">
    <source>
        <dbReference type="Pfam" id="PF01757"/>
    </source>
</evidence>
<feature type="transmembrane region" description="Helical" evidence="1">
    <location>
        <begin position="291"/>
        <end position="311"/>
    </location>
</feature>
<sequence length="385" mass="43229">MSRRIGDIEVLRALAVLAVVVHHINGNLTSFQASGLPWPLIQLGGWFGVDLFFAISGFVIARDLIPRMNACGGWRESLSVAQAFWVRRIWRLLPSAWLWLALTLLAVVAFNKSGVFGLLQDNLQATLAGILNFANVRFAHCFMRCEYGATFVYWSLSLEEQFYLIFPLLIFLSRRYLPVVLLLLIAVQVLQARTPLLMAFRTDALAMGVLLAIWSRRPSFMAWKPAFVSRIPLLAPALLLAGVATLTYLASTYAQGLVYRVGAIALVSALLVWLASYDQDWFCRSAPLRRFMLWLGARSYGVYLIHVPIYFFVRELHFQMFPQAAADTGTYVIGAFALALVLIAALAELNYRFVEMPLRRRGARIADDITRRPQALSQAPLGQPD</sequence>
<dbReference type="GO" id="GO:0016747">
    <property type="term" value="F:acyltransferase activity, transferring groups other than amino-acyl groups"/>
    <property type="evidence" value="ECO:0007669"/>
    <property type="project" value="InterPro"/>
</dbReference>
<feature type="transmembrane region" description="Helical" evidence="1">
    <location>
        <begin position="43"/>
        <end position="61"/>
    </location>
</feature>
<dbReference type="EMBL" id="NJBA01000008">
    <property type="protein sequence ID" value="OWP48628.1"/>
    <property type="molecule type" value="Genomic_DNA"/>
</dbReference>
<dbReference type="Proteomes" id="UP000198145">
    <property type="component" value="Unassembled WGS sequence"/>
</dbReference>
<feature type="transmembrane region" description="Helical" evidence="1">
    <location>
        <begin position="257"/>
        <end position="275"/>
    </location>
</feature>
<feature type="transmembrane region" description="Helical" evidence="1">
    <location>
        <begin position="97"/>
        <end position="119"/>
    </location>
</feature>
<dbReference type="GO" id="GO:0009103">
    <property type="term" value="P:lipopolysaccharide biosynthetic process"/>
    <property type="evidence" value="ECO:0007669"/>
    <property type="project" value="TreeGrafter"/>
</dbReference>
<feature type="transmembrane region" description="Helical" evidence="1">
    <location>
        <begin position="227"/>
        <end position="251"/>
    </location>
</feature>
<keyword evidence="3" id="KW-0808">Transferase</keyword>
<evidence type="ECO:0000313" key="3">
    <source>
        <dbReference type="EMBL" id="OWP48628.1"/>
    </source>
</evidence>
<proteinExistence type="predicted"/>
<organism evidence="3 4">
    <name type="scientific">Pseudomonas nitroreducens</name>
    <dbReference type="NCBI Taxonomy" id="46680"/>
    <lineage>
        <taxon>Bacteria</taxon>
        <taxon>Pseudomonadati</taxon>
        <taxon>Pseudomonadota</taxon>
        <taxon>Gammaproteobacteria</taxon>
        <taxon>Pseudomonadales</taxon>
        <taxon>Pseudomonadaceae</taxon>
        <taxon>Pseudomonas</taxon>
    </lineage>
</organism>
<dbReference type="AlphaFoldDB" id="A0A246F5Y8"/>
<dbReference type="PANTHER" id="PTHR23028">
    <property type="entry name" value="ACETYLTRANSFERASE"/>
    <property type="match status" value="1"/>
</dbReference>
<protein>
    <submittedName>
        <fullName evidence="3">Acyltransferase</fullName>
    </submittedName>
</protein>
<gene>
    <name evidence="3" type="ORF">CEG18_21650</name>
</gene>
<dbReference type="RefSeq" id="WP_088420534.1">
    <property type="nucleotide sequence ID" value="NZ_NJBA01000008.1"/>
</dbReference>